<feature type="domain" description="ShKT" evidence="6">
    <location>
        <begin position="153"/>
        <end position="191"/>
    </location>
</feature>
<dbReference type="PANTHER" id="PTHR46219">
    <property type="entry name" value="PROTEIN CBG11138"/>
    <property type="match status" value="1"/>
</dbReference>
<dbReference type="RefSeq" id="XP_024509308.1">
    <property type="nucleotide sequence ID" value="XM_024643661.1"/>
</dbReference>
<reference evidence="9" key="2">
    <citation type="submission" date="2020-12" db="UniProtKB">
        <authorList>
            <consortium name="WormBaseParasite"/>
        </authorList>
    </citation>
    <scope>IDENTIFICATION</scope>
</reference>
<dbReference type="GeneID" id="36382481"/>
<feature type="domain" description="ShKT" evidence="6">
    <location>
        <begin position="207"/>
        <end position="245"/>
    </location>
</feature>
<evidence type="ECO:0000256" key="4">
    <source>
        <dbReference type="SAM" id="MobiDB-lite"/>
    </source>
</evidence>
<evidence type="ECO:0000313" key="9">
    <source>
        <dbReference type="WBParaSite" id="SRAE_2000474600.1"/>
    </source>
</evidence>
<evidence type="ECO:0000259" key="6">
    <source>
        <dbReference type="PROSITE" id="PS51670"/>
    </source>
</evidence>
<feature type="chain" id="PRO_5015031183" evidence="5">
    <location>
        <begin position="23"/>
        <end position="300"/>
    </location>
</feature>
<reference evidence="7 8" key="1">
    <citation type="submission" date="2014-09" db="EMBL/GenBank/DDBJ databases">
        <authorList>
            <person name="Martin A.A."/>
        </authorList>
    </citation>
    <scope>NUCLEOTIDE SEQUENCE</scope>
    <source>
        <strain evidence="8">ED321</strain>
        <strain evidence="7">ED321 Heterogonic</strain>
    </source>
</reference>
<dbReference type="AlphaFoldDB" id="A0A090LPJ3"/>
<evidence type="ECO:0000313" key="8">
    <source>
        <dbReference type="Proteomes" id="UP000035682"/>
    </source>
</evidence>
<dbReference type="PANTHER" id="PTHR46219:SF5">
    <property type="entry name" value="SHKT DOMAIN-CONTAINING PROTEIN"/>
    <property type="match status" value="1"/>
</dbReference>
<proteinExistence type="predicted"/>
<protein>
    <submittedName>
        <fullName evidence="7 9">ShKT domain-containing protein</fullName>
    </submittedName>
</protein>
<dbReference type="OMA" id="THNACVE"/>
<accession>A0A090LPJ3</accession>
<feature type="disulfide bond" evidence="3">
    <location>
        <begin position="266"/>
        <end position="300"/>
    </location>
</feature>
<dbReference type="InterPro" id="IPR003582">
    <property type="entry name" value="ShKT_dom"/>
</dbReference>
<dbReference type="OrthoDB" id="5863778at2759"/>
<dbReference type="Gene3D" id="1.10.10.1940">
    <property type="match status" value="2"/>
</dbReference>
<comment type="caution">
    <text evidence="3">Lacks conserved residue(s) required for the propagation of feature annotation.</text>
</comment>
<feature type="signal peptide" evidence="5">
    <location>
        <begin position="1"/>
        <end position="22"/>
    </location>
</feature>
<keyword evidence="1 5" id="KW-0732">Signal</keyword>
<dbReference type="WormBase" id="SRAE_2000474600">
    <property type="protein sequence ID" value="SRP06045"/>
    <property type="gene ID" value="WBGene00264988"/>
</dbReference>
<dbReference type="WBParaSite" id="SRAE_2000474600.1">
    <property type="protein sequence ID" value="SRAE_2000474600.1"/>
    <property type="gene ID" value="WBGene00264988"/>
</dbReference>
<evidence type="ECO:0000313" key="7">
    <source>
        <dbReference type="EMBL" id="CEF70109.1"/>
    </source>
</evidence>
<keyword evidence="2 3" id="KW-1015">Disulfide bond</keyword>
<feature type="compositionally biased region" description="Low complexity" evidence="4">
    <location>
        <begin position="248"/>
        <end position="265"/>
    </location>
</feature>
<organism evidence="7">
    <name type="scientific">Strongyloides ratti</name>
    <name type="common">Parasitic roundworm</name>
    <dbReference type="NCBI Taxonomy" id="34506"/>
    <lineage>
        <taxon>Eukaryota</taxon>
        <taxon>Metazoa</taxon>
        <taxon>Ecdysozoa</taxon>
        <taxon>Nematoda</taxon>
        <taxon>Chromadorea</taxon>
        <taxon>Rhabditida</taxon>
        <taxon>Tylenchina</taxon>
        <taxon>Panagrolaimomorpha</taxon>
        <taxon>Strongyloidoidea</taxon>
        <taxon>Strongyloididae</taxon>
        <taxon>Strongyloides</taxon>
    </lineage>
</organism>
<dbReference type="FunFam" id="1.10.10.1940:FF:000002">
    <property type="entry name" value="PHAryngeal gland Toxin-related"/>
    <property type="match status" value="2"/>
</dbReference>
<feature type="domain" description="ShKT" evidence="6">
    <location>
        <begin position="266"/>
        <end position="300"/>
    </location>
</feature>
<dbReference type="SMART" id="SM00254">
    <property type="entry name" value="ShKT"/>
    <property type="match status" value="3"/>
</dbReference>
<dbReference type="eggNOG" id="ENOG502SSZ5">
    <property type="taxonomic scope" value="Eukaryota"/>
</dbReference>
<dbReference type="Gene3D" id="1.10.10.1870">
    <property type="entry name" value="ShTK domain-like"/>
    <property type="match status" value="1"/>
</dbReference>
<gene>
    <name evidence="7 9 10" type="ORF">SRAE_2000474600</name>
</gene>
<feature type="region of interest" description="Disordered" evidence="4">
    <location>
        <begin position="248"/>
        <end position="273"/>
    </location>
</feature>
<dbReference type="CTD" id="36382481"/>
<evidence type="ECO:0000256" key="5">
    <source>
        <dbReference type="SAM" id="SignalP"/>
    </source>
</evidence>
<evidence type="ECO:0000256" key="1">
    <source>
        <dbReference type="ARBA" id="ARBA00022729"/>
    </source>
</evidence>
<evidence type="ECO:0000256" key="2">
    <source>
        <dbReference type="ARBA" id="ARBA00023157"/>
    </source>
</evidence>
<name>A0A090LPJ3_STRRB</name>
<dbReference type="STRING" id="34506.A0A090LPJ3"/>
<dbReference type="EMBL" id="LN609529">
    <property type="protein sequence ID" value="CEF70109.1"/>
    <property type="molecule type" value="Genomic_DNA"/>
</dbReference>
<sequence>MVSTKFILIASFYFVGLQIINAGDTIACTAAADCTSTNQKCIAADATHNACVEVCTTDADCGGVPGSCTATTTGDIAGTTGFSTCPIIAQGCLTDTECSTLDATLPICNVYTLTCMADPTVVATTTIAATTTTTISTTTTQTTTKASVTTAACADKVTGGSNDCVSMASYCTNSVYLSLMKDKCPKTCGYCSTSSGSSGSGSTSTGCVDKVVNGSNDCASMASYCTNTIYKSLMKEQCPKTCGYCTSTSSNTSSSSSSGSSSTGTCKDASSDCSTKSYLCKNTIYKDLMKSNCASTCGYC</sequence>
<dbReference type="Pfam" id="PF01549">
    <property type="entry name" value="ShK"/>
    <property type="match status" value="3"/>
</dbReference>
<dbReference type="Proteomes" id="UP000035682">
    <property type="component" value="Unplaced"/>
</dbReference>
<keyword evidence="8" id="KW-1185">Reference proteome</keyword>
<evidence type="ECO:0000256" key="3">
    <source>
        <dbReference type="PROSITE-ProRule" id="PRU01005"/>
    </source>
</evidence>
<evidence type="ECO:0000313" key="10">
    <source>
        <dbReference type="WormBase" id="SRAE_2000474600"/>
    </source>
</evidence>
<dbReference type="PROSITE" id="PS51670">
    <property type="entry name" value="SHKT"/>
    <property type="match status" value="3"/>
</dbReference>